<name>A0A9W4XG08_9PLEO</name>
<dbReference type="CDD" id="cd12148">
    <property type="entry name" value="fungal_TF_MHR"/>
    <property type="match status" value="1"/>
</dbReference>
<keyword evidence="1" id="KW-0479">Metal-binding</keyword>
<feature type="region of interest" description="Disordered" evidence="6">
    <location>
        <begin position="723"/>
        <end position="742"/>
    </location>
</feature>
<keyword evidence="9" id="KW-1185">Reference proteome</keyword>
<dbReference type="Pfam" id="PF00172">
    <property type="entry name" value="Zn_clus"/>
    <property type="match status" value="1"/>
</dbReference>
<evidence type="ECO:0000256" key="2">
    <source>
        <dbReference type="ARBA" id="ARBA00023015"/>
    </source>
</evidence>
<feature type="region of interest" description="Disordered" evidence="6">
    <location>
        <begin position="667"/>
        <end position="693"/>
    </location>
</feature>
<dbReference type="SUPFAM" id="SSF57701">
    <property type="entry name" value="Zn2/Cys6 DNA-binding domain"/>
    <property type="match status" value="1"/>
</dbReference>
<dbReference type="PANTHER" id="PTHR31668:SF26">
    <property type="entry name" value="GLUCOSE TRANSPORT TRANSCRIPTION REGULATOR RGT1-RELATED"/>
    <property type="match status" value="1"/>
</dbReference>
<evidence type="ECO:0000313" key="9">
    <source>
        <dbReference type="Proteomes" id="UP001152607"/>
    </source>
</evidence>
<dbReference type="SMART" id="SM00066">
    <property type="entry name" value="GAL4"/>
    <property type="match status" value="1"/>
</dbReference>
<dbReference type="PANTHER" id="PTHR31668">
    <property type="entry name" value="GLUCOSE TRANSPORT TRANSCRIPTION REGULATOR RGT1-RELATED-RELATED"/>
    <property type="match status" value="1"/>
</dbReference>
<organism evidence="8 9">
    <name type="scientific">Periconia digitata</name>
    <dbReference type="NCBI Taxonomy" id="1303443"/>
    <lineage>
        <taxon>Eukaryota</taxon>
        <taxon>Fungi</taxon>
        <taxon>Dikarya</taxon>
        <taxon>Ascomycota</taxon>
        <taxon>Pezizomycotina</taxon>
        <taxon>Dothideomycetes</taxon>
        <taxon>Pleosporomycetidae</taxon>
        <taxon>Pleosporales</taxon>
        <taxon>Massarineae</taxon>
        <taxon>Periconiaceae</taxon>
        <taxon>Periconia</taxon>
    </lineage>
</organism>
<keyword evidence="2" id="KW-0805">Transcription regulation</keyword>
<dbReference type="Proteomes" id="UP001152607">
    <property type="component" value="Unassembled WGS sequence"/>
</dbReference>
<evidence type="ECO:0000259" key="7">
    <source>
        <dbReference type="PROSITE" id="PS50048"/>
    </source>
</evidence>
<dbReference type="PROSITE" id="PS50048">
    <property type="entry name" value="ZN2_CY6_FUNGAL_2"/>
    <property type="match status" value="1"/>
</dbReference>
<keyword evidence="4" id="KW-0804">Transcription</keyword>
<feature type="domain" description="Zn(2)-C6 fungal-type" evidence="7">
    <location>
        <begin position="127"/>
        <end position="161"/>
    </location>
</feature>
<keyword evidence="5" id="KW-0539">Nucleus</keyword>
<dbReference type="InterPro" id="IPR050797">
    <property type="entry name" value="Carb_Metab_Trans_Reg"/>
</dbReference>
<proteinExistence type="predicted"/>
<comment type="caution">
    <text evidence="8">The sequence shown here is derived from an EMBL/GenBank/DDBJ whole genome shotgun (WGS) entry which is preliminary data.</text>
</comment>
<dbReference type="PROSITE" id="PS00463">
    <property type="entry name" value="ZN2_CY6_FUNGAL_1"/>
    <property type="match status" value="1"/>
</dbReference>
<dbReference type="InterPro" id="IPR001138">
    <property type="entry name" value="Zn2Cys6_DnaBD"/>
</dbReference>
<evidence type="ECO:0000256" key="4">
    <source>
        <dbReference type="ARBA" id="ARBA00023163"/>
    </source>
</evidence>
<dbReference type="GO" id="GO:0000981">
    <property type="term" value="F:DNA-binding transcription factor activity, RNA polymerase II-specific"/>
    <property type="evidence" value="ECO:0007669"/>
    <property type="project" value="InterPro"/>
</dbReference>
<dbReference type="InterPro" id="IPR036864">
    <property type="entry name" value="Zn2-C6_fun-type_DNA-bd_sf"/>
</dbReference>
<evidence type="ECO:0000256" key="5">
    <source>
        <dbReference type="ARBA" id="ARBA00023242"/>
    </source>
</evidence>
<evidence type="ECO:0000256" key="3">
    <source>
        <dbReference type="ARBA" id="ARBA00023125"/>
    </source>
</evidence>
<reference evidence="8" key="1">
    <citation type="submission" date="2023-01" db="EMBL/GenBank/DDBJ databases">
        <authorList>
            <person name="Van Ghelder C."/>
            <person name="Rancurel C."/>
        </authorList>
    </citation>
    <scope>NUCLEOTIDE SEQUENCE</scope>
    <source>
        <strain evidence="8">CNCM I-4278</strain>
    </source>
</reference>
<gene>
    <name evidence="8" type="ORF">PDIGIT_LOCUS3387</name>
</gene>
<dbReference type="GO" id="GO:0008270">
    <property type="term" value="F:zinc ion binding"/>
    <property type="evidence" value="ECO:0007669"/>
    <property type="project" value="InterPro"/>
</dbReference>
<feature type="compositionally biased region" description="Low complexity" evidence="6">
    <location>
        <begin position="27"/>
        <end position="40"/>
    </location>
</feature>
<evidence type="ECO:0000256" key="1">
    <source>
        <dbReference type="ARBA" id="ARBA00022723"/>
    </source>
</evidence>
<dbReference type="AlphaFoldDB" id="A0A9W4XG08"/>
<protein>
    <recommendedName>
        <fullName evidence="7">Zn(2)-C6 fungal-type domain-containing protein</fullName>
    </recommendedName>
</protein>
<dbReference type="EMBL" id="CAOQHR010000002">
    <property type="protein sequence ID" value="CAI6315493.1"/>
    <property type="molecule type" value="Genomic_DNA"/>
</dbReference>
<dbReference type="OrthoDB" id="5426978at2759"/>
<sequence length="752" mass="81944">MTSTASYSDADVSIGGGSGIYVNQNGSTSQTQQQHQQQQHIHTDPDIQMRENIQQLQSADLMQHQQTSQAHQMNALSAAHHHFQTPPRPTHSPQHMAQSAQSVMGLEDPNAYGDDSASRKRSKVSRACDECRRKKIRCDATTENGPEACSSCKRTGVRCQFSRQPMKRGPSKGYIKELAERVFTLENQMGSGPTTTAYDLGGVGDQMVGDVQPPQMQRKRTHSMSENYGDSINRPWSGHDRESASNGMDVHNRRGSFTEMTMAGELITGANETAIKAYYEYIHPALPLLPPNSNHLNRLFNSPSKLREAFFKSLECSVRPFSPRELANVEPSPQLCYELIESAKQLLHDADSSRQFYNNLAYCQSLIFLIIASDRPGPSTVGSTAELLGRLVGCINESGLNDAKVLSLLRSQDHDIYEAARRTFWVAFILDRFYAASREKSALFPLHSGSVTLDDLKALGEVGYHLARAADILGQITFITQASKVPQMDPSSPNFFAALSATLPATVYLDGQLNRYRESLEISPLTVNAPPYLAYQYLRIYVTRNSEHASPSETLSMVKYLLSNLIHGSVTPLHHIFANLVATTLTDISERVETQVEAHASIKEMSDALANGQIVHSSVDNLGWDIALRDLLHQKKASTPTNMMLDQNNSANQPNMAGLQHLAEAAVGEREGTDTRPASSAGNGGSASNHSSVDHDLKAAMAAASEAAAAQATAALAEQQLQNGPAEGNGNGNSNSNYDSGLSKDGFIAALT</sequence>
<feature type="compositionally biased region" description="Low complexity" evidence="6">
    <location>
        <begin position="678"/>
        <end position="691"/>
    </location>
</feature>
<evidence type="ECO:0000256" key="6">
    <source>
        <dbReference type="SAM" id="MobiDB-lite"/>
    </source>
</evidence>
<feature type="region of interest" description="Disordered" evidence="6">
    <location>
        <begin position="1"/>
        <end position="43"/>
    </location>
</feature>
<dbReference type="CDD" id="cd00067">
    <property type="entry name" value="GAL4"/>
    <property type="match status" value="1"/>
</dbReference>
<evidence type="ECO:0000313" key="8">
    <source>
        <dbReference type="EMBL" id="CAI6315493.1"/>
    </source>
</evidence>
<accession>A0A9W4XG08</accession>
<dbReference type="Gene3D" id="4.10.240.10">
    <property type="entry name" value="Zn(2)-C6 fungal-type DNA-binding domain"/>
    <property type="match status" value="1"/>
</dbReference>
<feature type="region of interest" description="Disordered" evidence="6">
    <location>
        <begin position="217"/>
        <end position="250"/>
    </location>
</feature>
<dbReference type="GO" id="GO:0003677">
    <property type="term" value="F:DNA binding"/>
    <property type="evidence" value="ECO:0007669"/>
    <property type="project" value="UniProtKB-KW"/>
</dbReference>
<keyword evidence="3" id="KW-0238">DNA-binding</keyword>